<keyword evidence="2" id="KW-1185">Reference proteome</keyword>
<reference evidence="1" key="1">
    <citation type="submission" date="2018-05" db="EMBL/GenBank/DDBJ databases">
        <title>Draft genome of Mucuna pruriens seed.</title>
        <authorList>
            <person name="Nnadi N.E."/>
            <person name="Vos R."/>
            <person name="Hasami M.H."/>
            <person name="Devisetty U.K."/>
            <person name="Aguiy J.C."/>
        </authorList>
    </citation>
    <scope>NUCLEOTIDE SEQUENCE [LARGE SCALE GENOMIC DNA]</scope>
    <source>
        <strain evidence="1">JCA_2017</strain>
    </source>
</reference>
<comment type="caution">
    <text evidence="1">The sequence shown here is derived from an EMBL/GenBank/DDBJ whole genome shotgun (WGS) entry which is preliminary data.</text>
</comment>
<organism evidence="1 2">
    <name type="scientific">Mucuna pruriens</name>
    <name type="common">Velvet bean</name>
    <name type="synonym">Dolichos pruriens</name>
    <dbReference type="NCBI Taxonomy" id="157652"/>
    <lineage>
        <taxon>Eukaryota</taxon>
        <taxon>Viridiplantae</taxon>
        <taxon>Streptophyta</taxon>
        <taxon>Embryophyta</taxon>
        <taxon>Tracheophyta</taxon>
        <taxon>Spermatophyta</taxon>
        <taxon>Magnoliopsida</taxon>
        <taxon>eudicotyledons</taxon>
        <taxon>Gunneridae</taxon>
        <taxon>Pentapetalae</taxon>
        <taxon>rosids</taxon>
        <taxon>fabids</taxon>
        <taxon>Fabales</taxon>
        <taxon>Fabaceae</taxon>
        <taxon>Papilionoideae</taxon>
        <taxon>50 kb inversion clade</taxon>
        <taxon>NPAAA clade</taxon>
        <taxon>indigoferoid/millettioid clade</taxon>
        <taxon>Phaseoleae</taxon>
        <taxon>Mucuna</taxon>
    </lineage>
</organism>
<protein>
    <submittedName>
        <fullName evidence="1">Uncharacterized protein</fullName>
    </submittedName>
</protein>
<sequence length="234" mass="25602">MQGSNKSVIRLKSGGPPLEVKTWQKATSSKTGAFSAERYITYSVGKRLLSLNIAQMGCAGRVNIVTLDLSEQSCKGGAANLNLRFIQNDRYGVLCNTKSKFEGSFDSFKENYCVPPLPDAELVCYFCRETGCGGCFTLEKKKGNDDDVVERVKVTHAFVVDDELNVSVQVKIVSERGGGLRVEVEGPMKLTMDYTKQTVSRIRGKMESEIEANAIALFTNAIRQLPNSGSDGGY</sequence>
<proteinExistence type="predicted"/>
<evidence type="ECO:0000313" key="1">
    <source>
        <dbReference type="EMBL" id="RDY06585.1"/>
    </source>
</evidence>
<feature type="non-terminal residue" evidence="1">
    <location>
        <position position="1"/>
    </location>
</feature>
<dbReference type="OrthoDB" id="1412700at2759"/>
<dbReference type="EMBL" id="QJKJ01001662">
    <property type="protein sequence ID" value="RDY06585.1"/>
    <property type="molecule type" value="Genomic_DNA"/>
</dbReference>
<accession>A0A371HUW5</accession>
<dbReference type="Proteomes" id="UP000257109">
    <property type="component" value="Unassembled WGS sequence"/>
</dbReference>
<dbReference type="AlphaFoldDB" id="A0A371HUW5"/>
<evidence type="ECO:0000313" key="2">
    <source>
        <dbReference type="Proteomes" id="UP000257109"/>
    </source>
</evidence>
<gene>
    <name evidence="1" type="ORF">CR513_09404</name>
</gene>
<name>A0A371HUW5_MUCPR</name>